<accession>A0AAI9ZMA1</accession>
<evidence type="ECO:0000313" key="1">
    <source>
        <dbReference type="EMBL" id="KAK1633269.1"/>
    </source>
</evidence>
<organism evidence="1 2">
    <name type="scientific">Colletotrichum phormii</name>
    <dbReference type="NCBI Taxonomy" id="359342"/>
    <lineage>
        <taxon>Eukaryota</taxon>
        <taxon>Fungi</taxon>
        <taxon>Dikarya</taxon>
        <taxon>Ascomycota</taxon>
        <taxon>Pezizomycotina</taxon>
        <taxon>Sordariomycetes</taxon>
        <taxon>Hypocreomycetidae</taxon>
        <taxon>Glomerellales</taxon>
        <taxon>Glomerellaceae</taxon>
        <taxon>Colletotrichum</taxon>
        <taxon>Colletotrichum acutatum species complex</taxon>
    </lineage>
</organism>
<dbReference type="PANTHER" id="PTHR33337">
    <property type="entry name" value="GFA DOMAIN-CONTAINING PROTEIN"/>
    <property type="match status" value="1"/>
</dbReference>
<dbReference type="PANTHER" id="PTHR33337:SF32">
    <property type="entry name" value="DUF636 DOMAIN PROTEIN (AFU_ORTHOLOGUE AFUA_7G04120)"/>
    <property type="match status" value="1"/>
</dbReference>
<reference evidence="1" key="1">
    <citation type="submission" date="2021-06" db="EMBL/GenBank/DDBJ databases">
        <title>Comparative genomics, transcriptomics and evolutionary studies reveal genomic signatures of adaptation to plant cell wall in hemibiotrophic fungi.</title>
        <authorList>
            <consortium name="DOE Joint Genome Institute"/>
            <person name="Baroncelli R."/>
            <person name="Diaz J.F."/>
            <person name="Benocci T."/>
            <person name="Peng M."/>
            <person name="Battaglia E."/>
            <person name="Haridas S."/>
            <person name="Andreopoulos W."/>
            <person name="Labutti K."/>
            <person name="Pangilinan J."/>
            <person name="Floch G.L."/>
            <person name="Makela M.R."/>
            <person name="Henrissat B."/>
            <person name="Grigoriev I.V."/>
            <person name="Crouch J.A."/>
            <person name="De Vries R.P."/>
            <person name="Sukno S.A."/>
            <person name="Thon M.R."/>
        </authorList>
    </citation>
    <scope>NUCLEOTIDE SEQUENCE</scope>
    <source>
        <strain evidence="1">CBS 102054</strain>
    </source>
</reference>
<comment type="caution">
    <text evidence="1">The sequence shown here is derived from an EMBL/GenBank/DDBJ whole genome shotgun (WGS) entry which is preliminary data.</text>
</comment>
<dbReference type="Proteomes" id="UP001243989">
    <property type="component" value="Unassembled WGS sequence"/>
</dbReference>
<dbReference type="AlphaFoldDB" id="A0AAI9ZMA1"/>
<dbReference type="SUPFAM" id="SSF51316">
    <property type="entry name" value="Mss4-like"/>
    <property type="match status" value="1"/>
</dbReference>
<protein>
    <submittedName>
        <fullName evidence="1">Glutathione-dependent formaldehyde-activating enzyme</fullName>
    </submittedName>
</protein>
<proteinExistence type="predicted"/>
<gene>
    <name evidence="1" type="ORF">BDP81DRAFT_434565</name>
</gene>
<dbReference type="RefSeq" id="XP_060441876.1">
    <property type="nucleotide sequence ID" value="XM_060590968.1"/>
</dbReference>
<dbReference type="Gene3D" id="3.90.1590.10">
    <property type="entry name" value="glutathione-dependent formaldehyde- activating enzyme (gfa)"/>
    <property type="match status" value="2"/>
</dbReference>
<dbReference type="InterPro" id="IPR011057">
    <property type="entry name" value="Mss4-like_sf"/>
</dbReference>
<evidence type="ECO:0000313" key="2">
    <source>
        <dbReference type="Proteomes" id="UP001243989"/>
    </source>
</evidence>
<name>A0AAI9ZMA1_9PEZI</name>
<sequence length="408" mass="45383">MSPNTFDISCLCGAVSQRVLPLVAHGEAVELSINHGDVDRHATGTLCASYYPIREPHQLLGTAEYHGLDGWARYFCNTCGCHVLRRRDIDGVSVWEAATGVLLNSTGEDIDADARYARHTGVSDTKDGGISVWLPEIEGRRLDSPTNPVMVESRTTTKLPPMPLICPKDTLPASCDCGTVSFHIIRPTEQSYLPHSGFPDLQYAAVEHSHEFMKNSDSLKWWIRSNGAKYLAGNCACRSYRLISGFEIQTWAFVPRCNIFFHVPGPDDGHSVILPLNFSDLPAGIAKTYESSPGVFREFCAKCGATAFWRDSWRPDVIEVSVGLLRAEEGARAETWLDWWTERCSFEEETERGRSGEPARIARRLIDGLERGLRSGAQSNRCSLEPRQIARGYSIRNKSFTVTLVVGR</sequence>
<dbReference type="GeneID" id="85475830"/>
<dbReference type="EMBL" id="JAHMHQ010000018">
    <property type="protein sequence ID" value="KAK1633269.1"/>
    <property type="molecule type" value="Genomic_DNA"/>
</dbReference>
<keyword evidence="2" id="KW-1185">Reference proteome</keyword>